<gene>
    <name evidence="5" type="ORF">JonanDRAFT_1311</name>
</gene>
<dbReference type="InterPro" id="IPR013751">
    <property type="entry name" value="ACP_syn_III_N"/>
</dbReference>
<dbReference type="CDD" id="cd00830">
    <property type="entry name" value="KAS_III"/>
    <property type="match status" value="1"/>
</dbReference>
<dbReference type="HOGENOM" id="CLU_039592_1_0_0"/>
<keyword evidence="2" id="KW-0012">Acyltransferase</keyword>
<dbReference type="RefSeq" id="WP_008521760.1">
    <property type="nucleotide sequence ID" value="NZ_CM001376.1"/>
</dbReference>
<dbReference type="AlphaFoldDB" id="H0UMH2"/>
<proteinExistence type="predicted"/>
<dbReference type="PANTHER" id="PTHR34069:SF2">
    <property type="entry name" value="BETA-KETOACYL-[ACYL-CARRIER-PROTEIN] SYNTHASE III"/>
    <property type="match status" value="1"/>
</dbReference>
<evidence type="ECO:0000313" key="5">
    <source>
        <dbReference type="EMBL" id="EHM13675.1"/>
    </source>
</evidence>
<dbReference type="Pfam" id="PF08541">
    <property type="entry name" value="ACP_syn_III_C"/>
    <property type="match status" value="1"/>
</dbReference>
<dbReference type="EMBL" id="CM001376">
    <property type="protein sequence ID" value="EHM13675.1"/>
    <property type="molecule type" value="Genomic_DNA"/>
</dbReference>
<dbReference type="eggNOG" id="COG0332">
    <property type="taxonomic scope" value="Bacteria"/>
</dbReference>
<dbReference type="GO" id="GO:0006633">
    <property type="term" value="P:fatty acid biosynthetic process"/>
    <property type="evidence" value="ECO:0007669"/>
    <property type="project" value="InterPro"/>
</dbReference>
<dbReference type="OrthoDB" id="9815506at2"/>
<reference evidence="5 6" key="1">
    <citation type="submission" date="2011-11" db="EMBL/GenBank/DDBJ databases">
        <title>The Noncontiguous Finished genome of Jonquetella anthropi DSM 22815.</title>
        <authorList>
            <consortium name="US DOE Joint Genome Institute (JGI-PGF)"/>
            <person name="Lucas S."/>
            <person name="Copeland A."/>
            <person name="Lapidus A."/>
            <person name="Glavina del Rio T."/>
            <person name="Dalin E."/>
            <person name="Tice H."/>
            <person name="Bruce D."/>
            <person name="Goodwin L."/>
            <person name="Pitluck S."/>
            <person name="Peters L."/>
            <person name="Mikhailova N."/>
            <person name="Held B."/>
            <person name="Kyrpides N."/>
            <person name="Mavromatis K."/>
            <person name="Ivanova N."/>
            <person name="Markowitz V."/>
            <person name="Cheng J.-F."/>
            <person name="Hugenholtz P."/>
            <person name="Woyke T."/>
            <person name="Wu D."/>
            <person name="Gronow S."/>
            <person name="Wellnitz S."/>
            <person name="Brambilla E."/>
            <person name="Klenk H.-P."/>
            <person name="Eisen J.A."/>
        </authorList>
    </citation>
    <scope>NUCLEOTIDE SEQUENCE [LARGE SCALE GENOMIC DNA]</scope>
    <source>
        <strain evidence="5 6">DSM 22815</strain>
    </source>
</reference>
<dbReference type="STRING" id="885272.JonanDRAFT_1311"/>
<dbReference type="Pfam" id="PF08545">
    <property type="entry name" value="ACP_syn_III"/>
    <property type="match status" value="1"/>
</dbReference>
<evidence type="ECO:0000259" key="4">
    <source>
        <dbReference type="Pfam" id="PF08545"/>
    </source>
</evidence>
<evidence type="ECO:0000313" key="6">
    <source>
        <dbReference type="Proteomes" id="UP000003806"/>
    </source>
</evidence>
<feature type="domain" description="Beta-ketoacyl-[acyl-carrier-protein] synthase III C-terminal" evidence="3">
    <location>
        <begin position="247"/>
        <end position="336"/>
    </location>
</feature>
<dbReference type="GO" id="GO:0044550">
    <property type="term" value="P:secondary metabolite biosynthetic process"/>
    <property type="evidence" value="ECO:0007669"/>
    <property type="project" value="TreeGrafter"/>
</dbReference>
<accession>H0UMH2</accession>
<evidence type="ECO:0000256" key="1">
    <source>
        <dbReference type="ARBA" id="ARBA00022679"/>
    </source>
</evidence>
<dbReference type="GO" id="GO:0004315">
    <property type="term" value="F:3-oxoacyl-[acyl-carrier-protein] synthase activity"/>
    <property type="evidence" value="ECO:0007669"/>
    <property type="project" value="InterPro"/>
</dbReference>
<dbReference type="PANTHER" id="PTHR34069">
    <property type="entry name" value="3-OXOACYL-[ACYL-CARRIER-PROTEIN] SYNTHASE 3"/>
    <property type="match status" value="1"/>
</dbReference>
<dbReference type="InterPro" id="IPR013747">
    <property type="entry name" value="ACP_syn_III_C"/>
</dbReference>
<feature type="domain" description="Beta-ketoacyl-[acyl-carrier-protein] synthase III N-terminal" evidence="4">
    <location>
        <begin position="109"/>
        <end position="184"/>
    </location>
</feature>
<organism evidence="5 6">
    <name type="scientific">Jonquetella anthropi DSM 22815</name>
    <dbReference type="NCBI Taxonomy" id="885272"/>
    <lineage>
        <taxon>Bacteria</taxon>
        <taxon>Thermotogati</taxon>
        <taxon>Synergistota</taxon>
        <taxon>Synergistia</taxon>
        <taxon>Synergistales</taxon>
        <taxon>Dethiosulfovibrionaceae</taxon>
        <taxon>Jonquetella</taxon>
    </lineage>
</organism>
<keyword evidence="1" id="KW-0808">Transferase</keyword>
<dbReference type="SUPFAM" id="SSF53901">
    <property type="entry name" value="Thiolase-like"/>
    <property type="match status" value="1"/>
</dbReference>
<evidence type="ECO:0000259" key="3">
    <source>
        <dbReference type="Pfam" id="PF08541"/>
    </source>
</evidence>
<evidence type="ECO:0000256" key="2">
    <source>
        <dbReference type="ARBA" id="ARBA00023315"/>
    </source>
</evidence>
<sequence>MNGASIRGISWVTGTRRVTNEDLVAEFGTWTAKKISSKTGVSVRWLATGETTSQLSARAGEAFFAEHPGVSRESIDMLVLCTETPDYLLPATACVVHRLLGLRKTCGAFDYNLGCSGYCYGLALCKGFITSGLARRVLLVTCDLVTRHINPRDKATRPIFGDAATVTLVEESAADHLPFLSFGTDGSGADALIIPAGGTACPRSESTGVETANRFGNVSCAENLFMDGRRVLDFGVTEVPASLSALLAASGESFESVDLIVFHQATRLMLETLRDSMSIPPEKFVIDLEDTGNTVSSTIPLALARAVRAGRLKPGMKVLLSGFGVGFSWSSALVHWDEEAK</sequence>
<dbReference type="InterPro" id="IPR016039">
    <property type="entry name" value="Thiolase-like"/>
</dbReference>
<dbReference type="Gene3D" id="3.40.47.10">
    <property type="match status" value="1"/>
</dbReference>
<keyword evidence="6" id="KW-1185">Reference proteome</keyword>
<name>H0UMH2_9BACT</name>
<dbReference type="Proteomes" id="UP000003806">
    <property type="component" value="Chromosome"/>
</dbReference>
<protein>
    <submittedName>
        <fullName evidence="5">3-oxoacyl-(Acyl-carrier-protein) synthase III</fullName>
    </submittedName>
</protein>